<evidence type="ECO:0000313" key="4">
    <source>
        <dbReference type="Proteomes" id="UP000623467"/>
    </source>
</evidence>
<dbReference type="AlphaFoldDB" id="A0A8H7DH01"/>
<proteinExistence type="predicted"/>
<feature type="transmembrane region" description="Helical" evidence="2">
    <location>
        <begin position="292"/>
        <end position="311"/>
    </location>
</feature>
<evidence type="ECO:0000256" key="2">
    <source>
        <dbReference type="SAM" id="Phobius"/>
    </source>
</evidence>
<name>A0A8H7DH01_9AGAR</name>
<keyword evidence="2" id="KW-1133">Transmembrane helix</keyword>
<feature type="compositionally biased region" description="Polar residues" evidence="1">
    <location>
        <begin position="420"/>
        <end position="433"/>
    </location>
</feature>
<dbReference type="OrthoDB" id="1937642at2759"/>
<dbReference type="EMBL" id="JACAZH010000004">
    <property type="protein sequence ID" value="KAF7371081.1"/>
    <property type="molecule type" value="Genomic_DNA"/>
</dbReference>
<feature type="transmembrane region" description="Helical" evidence="2">
    <location>
        <begin position="268"/>
        <end position="286"/>
    </location>
</feature>
<evidence type="ECO:0000313" key="3">
    <source>
        <dbReference type="EMBL" id="KAF7371081.1"/>
    </source>
</evidence>
<accession>A0A8H7DH01</accession>
<feature type="region of interest" description="Disordered" evidence="1">
    <location>
        <begin position="406"/>
        <end position="433"/>
    </location>
</feature>
<dbReference type="Proteomes" id="UP000623467">
    <property type="component" value="Unassembled WGS sequence"/>
</dbReference>
<feature type="transmembrane region" description="Helical" evidence="2">
    <location>
        <begin position="151"/>
        <end position="173"/>
    </location>
</feature>
<reference evidence="3" key="1">
    <citation type="submission" date="2020-05" db="EMBL/GenBank/DDBJ databases">
        <title>Mycena genomes resolve the evolution of fungal bioluminescence.</title>
        <authorList>
            <person name="Tsai I.J."/>
        </authorList>
    </citation>
    <scope>NUCLEOTIDE SEQUENCE</scope>
    <source>
        <strain evidence="3">160909Yilan</strain>
    </source>
</reference>
<sequence length="433" mass="47282">MLHWISPVHAAAIPSLVSRRTRESGTVTSAIRSTWRSPSDTATILLIIGGDVIARALAQLAGPQLVPVAFSFGWVAYAFATLANISGDGRLLPPPDYDVKLFNPASGISRDNRSWVLGRLVRDMEGPLEPGIGISLSIHLVTSGGPPTFDFWYYLGFAVMLGQLGLATIPWILYGDWSILMLTASGIILCLLTGSLPQWKLEKFQARLLSSRGKGKVVALTVGNGSRHVFVIVDPGRGMDLEDLASGQSPLLRQQPKRWISMRARTQIACGILAFLWMVFLITWTSVDTNPWFVVAIGGSGMLHNVLVAGVKRKPSASGIHIKLVDSISRTKTMHGLMDAEMDYPGLGEVLLDEFFPTAHLRENEELWWKGDRAPYDSARPQASLVKRSNTADAEQARQEYAIIVKRKPNEVPSQPAVISPSSSPPLANTSFH</sequence>
<protein>
    <submittedName>
        <fullName evidence="3">Uncharacterized protein</fullName>
    </submittedName>
</protein>
<keyword evidence="2" id="KW-0472">Membrane</keyword>
<comment type="caution">
    <text evidence="3">The sequence shown here is derived from an EMBL/GenBank/DDBJ whole genome shotgun (WGS) entry which is preliminary data.</text>
</comment>
<feature type="transmembrane region" description="Helical" evidence="2">
    <location>
        <begin position="179"/>
        <end position="199"/>
    </location>
</feature>
<keyword evidence="4" id="KW-1185">Reference proteome</keyword>
<organism evidence="3 4">
    <name type="scientific">Mycena sanguinolenta</name>
    <dbReference type="NCBI Taxonomy" id="230812"/>
    <lineage>
        <taxon>Eukaryota</taxon>
        <taxon>Fungi</taxon>
        <taxon>Dikarya</taxon>
        <taxon>Basidiomycota</taxon>
        <taxon>Agaricomycotina</taxon>
        <taxon>Agaricomycetes</taxon>
        <taxon>Agaricomycetidae</taxon>
        <taxon>Agaricales</taxon>
        <taxon>Marasmiineae</taxon>
        <taxon>Mycenaceae</taxon>
        <taxon>Mycena</taxon>
    </lineage>
</organism>
<keyword evidence="2" id="KW-0812">Transmembrane</keyword>
<gene>
    <name evidence="3" type="ORF">MSAN_00742600</name>
</gene>
<evidence type="ECO:0000256" key="1">
    <source>
        <dbReference type="SAM" id="MobiDB-lite"/>
    </source>
</evidence>